<evidence type="ECO:0000256" key="1">
    <source>
        <dbReference type="SAM" id="MobiDB-lite"/>
    </source>
</evidence>
<keyword evidence="3" id="KW-0645">Protease</keyword>
<dbReference type="GO" id="GO:0006508">
    <property type="term" value="P:proteolysis"/>
    <property type="evidence" value="ECO:0007669"/>
    <property type="project" value="UniProtKB-KW"/>
</dbReference>
<reference evidence="3 4" key="1">
    <citation type="submission" date="2018-03" db="EMBL/GenBank/DDBJ databases">
        <title>Diversity of phytobeneficial traits revealed by whole-genome analysis of worldwide-isolated phenazine-producing Pseudomonas spp.</title>
        <authorList>
            <person name="Biessy A."/>
            <person name="Novinscak A."/>
            <person name="Blom J."/>
            <person name="Leger G."/>
            <person name="Thomashow L.S."/>
            <person name="Cazorla F.M."/>
            <person name="Josic D."/>
            <person name="Filion M."/>
        </authorList>
    </citation>
    <scope>NUCLEOTIDE SEQUENCE [LARGE SCALE GENOMIC DNA]</scope>
    <source>
        <strain evidence="3 4">B25</strain>
    </source>
</reference>
<dbReference type="SUPFAM" id="SSF46785">
    <property type="entry name" value="Winged helix' DNA-binding domain"/>
    <property type="match status" value="1"/>
</dbReference>
<name>A0A3G7THM1_9PSED</name>
<evidence type="ECO:0000313" key="3">
    <source>
        <dbReference type="EMBL" id="AZE46575.1"/>
    </source>
</evidence>
<protein>
    <submittedName>
        <fullName evidence="3">SOS-response repressor and protease LexA</fullName>
        <ecNumber evidence="3">3.4.21.88</ecNumber>
    </submittedName>
</protein>
<organism evidence="3 4">
    <name type="scientific">Pseudomonas chlororaphis</name>
    <dbReference type="NCBI Taxonomy" id="587753"/>
    <lineage>
        <taxon>Bacteria</taxon>
        <taxon>Pseudomonadati</taxon>
        <taxon>Pseudomonadota</taxon>
        <taxon>Gammaproteobacteria</taxon>
        <taxon>Pseudomonadales</taxon>
        <taxon>Pseudomonadaceae</taxon>
        <taxon>Pseudomonas</taxon>
    </lineage>
</organism>
<dbReference type="Proteomes" id="UP000268048">
    <property type="component" value="Chromosome"/>
</dbReference>
<dbReference type="SUPFAM" id="SSF52540">
    <property type="entry name" value="P-loop containing nucleoside triphosphate hydrolases"/>
    <property type="match status" value="1"/>
</dbReference>
<evidence type="ECO:0000259" key="2">
    <source>
        <dbReference type="Pfam" id="PF01726"/>
    </source>
</evidence>
<keyword evidence="3" id="KW-0378">Hydrolase</keyword>
<dbReference type="InterPro" id="IPR036390">
    <property type="entry name" value="WH_DNA-bd_sf"/>
</dbReference>
<dbReference type="EMBL" id="CP027753">
    <property type="protein sequence ID" value="AZE46575.1"/>
    <property type="molecule type" value="Genomic_DNA"/>
</dbReference>
<dbReference type="InterPro" id="IPR027417">
    <property type="entry name" value="P-loop_NTPase"/>
</dbReference>
<gene>
    <name evidence="3" type="ORF">C4K04_0883</name>
</gene>
<accession>A0A3G7THM1</accession>
<dbReference type="GO" id="GO:0004252">
    <property type="term" value="F:serine-type endopeptidase activity"/>
    <property type="evidence" value="ECO:0007669"/>
    <property type="project" value="UniProtKB-EC"/>
</dbReference>
<dbReference type="InterPro" id="IPR036388">
    <property type="entry name" value="WH-like_DNA-bd_sf"/>
</dbReference>
<feature type="domain" description="LexA repressor DNA-binding" evidence="2">
    <location>
        <begin position="1"/>
        <end position="64"/>
    </location>
</feature>
<dbReference type="InterPro" id="IPR006199">
    <property type="entry name" value="LexA_DNA-bd_dom"/>
</dbReference>
<dbReference type="Pfam" id="PF01726">
    <property type="entry name" value="LexA_DNA_bind"/>
    <property type="match status" value="1"/>
</dbReference>
<evidence type="ECO:0000313" key="4">
    <source>
        <dbReference type="Proteomes" id="UP000268048"/>
    </source>
</evidence>
<sequence length="1335" mass="146437">MSTMSPRRRQILNFIRSHAATEGQPPSLAEIATACGLKTRSAAQKHVKALEASGELEVTPGKARSTRPKQRKAGSPGTAPLFEISIHDIVDLDDGDLRELVARLCIAGLTEAGLPPTPVTWGGDQRAPDGGIDVRVQLPMGTPPTTRFPRAATGFQVKATRMGPGEIQREMCPNGLLRPSIQDLIRAKGSYIIATSDSAADGEYRKRVAAMKAAVTMETDHAQAEFDYYDARRLADWTNQHPGVVAWVRNKLGRPLQGWQPYGQWADTRGGKPQPFLPDEKNRLADPHELERKFPLTEGLTHVRNVLRTGGRSVRLTGLSGVGKTRFAQALFEADAAPEPLPADLAVYTDTSHSPNPPPLAVLDELLASGRRAILVVDNCASQLHNQLTSRCKTSSLVSLLTIEYDIREDLPNETNVFHLETGSPDLIESVIGQQFPHISQTNVATIANFVDGNSRVAIALANTMDRNESLAGLSDKELFDRLFWLGKEVQHELMVAAQACALVYSFDGENLDGELAQLAKLTSESDAALYRHVANLENRGLAQRRGVWRAVLPHAVANTLAAQALDSIPYSLIERHLVQWHDRLLRSFSRRLGYLHDSPRATTIVRKWLSPGELLGDIAGLTPLLVDVLVNVAPVAPEATLEAIERTMQDPDGAKVLSPENTARVSLVRLIRLIAYDPKLLERCIEVLITFALAEAPDNRVNSTRDVIASLFSLYLSGTHATTEQRVNWVKGALESPNHEIESIGRKCLSAALECRHFSSHYGFEFGARPRDYGWSPRGLEAQAWFASFVSLAADVGQGDTQVASSVRDLLAKHFRSLWTIAGIADALEAAAISLLNTGWEKGWLAIRQTVRFEGKELPPGNRARLLSLEERAKPKSLLGRVKAIVLNGYSSGVDYVDGESASTGYERAEQLASDLGKQVAGNAGVLADVLPLVVRNVQGRLWMFGKGLATGTDSVDACWSALILAFEAIPEEQRSVQVLRGFLSGAFHRERAAFERLLDASMERPSLIKWVPILQLSAPLDDHGCARLLTSMDDPDVPAWVFQHLSLSRATEKLADDTLAQLLQRLSLKADGLEVALDVLSMHIFNNPNPTGPRVRQLARALLTSVPLTRHNQHMDHALSCLIMYFLKGSDGEAVARDLLTTVRNGLDNYSLSRFDLTETLAALFNTHPKVALDILVSDAPDEGSAYFRRRALAGGVRSSALSNVPIEKLISWCMEGGSERWSSVAPLLPAFASGEDGARLKWSENVLTLLTRAPNPINVAESLVALIEPMSWSGSRAEAIKQRLPLLDDLAHVLGPEHASQVTLWRSQITKTIDREARRELEEHRARDERFE</sequence>
<feature type="region of interest" description="Disordered" evidence="1">
    <location>
        <begin position="53"/>
        <end position="78"/>
    </location>
</feature>
<proteinExistence type="predicted"/>
<dbReference type="Gene3D" id="1.10.10.10">
    <property type="entry name" value="Winged helix-like DNA-binding domain superfamily/Winged helix DNA-binding domain"/>
    <property type="match status" value="1"/>
</dbReference>
<dbReference type="EC" id="3.4.21.88" evidence="3"/>